<organism evidence="2 3">
    <name type="scientific">Phyllostomus discolor</name>
    <name type="common">pale spear-nosed bat</name>
    <dbReference type="NCBI Taxonomy" id="89673"/>
    <lineage>
        <taxon>Eukaryota</taxon>
        <taxon>Metazoa</taxon>
        <taxon>Chordata</taxon>
        <taxon>Craniata</taxon>
        <taxon>Vertebrata</taxon>
        <taxon>Euteleostomi</taxon>
        <taxon>Mammalia</taxon>
        <taxon>Eutheria</taxon>
        <taxon>Laurasiatheria</taxon>
        <taxon>Chiroptera</taxon>
        <taxon>Yangochiroptera</taxon>
        <taxon>Phyllostomidae</taxon>
        <taxon>Phyllostominae</taxon>
        <taxon>Phyllostomus</taxon>
    </lineage>
</organism>
<proteinExistence type="predicted"/>
<dbReference type="EMBL" id="JABVXQ010000005">
    <property type="protein sequence ID" value="KAF6109507.1"/>
    <property type="molecule type" value="Genomic_DNA"/>
</dbReference>
<evidence type="ECO:0000313" key="2">
    <source>
        <dbReference type="EMBL" id="KAF6109507.1"/>
    </source>
</evidence>
<name>A0A834ECN9_9CHIR</name>
<comment type="caution">
    <text evidence="2">The sequence shown here is derived from an EMBL/GenBank/DDBJ whole genome shotgun (WGS) entry which is preliminary data.</text>
</comment>
<evidence type="ECO:0000256" key="1">
    <source>
        <dbReference type="SAM" id="MobiDB-lite"/>
    </source>
</evidence>
<gene>
    <name evidence="2" type="ORF">HJG60_010780</name>
</gene>
<reference evidence="2 3" key="1">
    <citation type="journal article" date="2020" name="Nature">
        <title>Six reference-quality genomes reveal evolution of bat adaptations.</title>
        <authorList>
            <person name="Jebb D."/>
            <person name="Huang Z."/>
            <person name="Pippel M."/>
            <person name="Hughes G.M."/>
            <person name="Lavrichenko K."/>
            <person name="Devanna P."/>
            <person name="Winkler S."/>
            <person name="Jermiin L.S."/>
            <person name="Skirmuntt E.C."/>
            <person name="Katzourakis A."/>
            <person name="Burkitt-Gray L."/>
            <person name="Ray D.A."/>
            <person name="Sullivan K.A.M."/>
            <person name="Roscito J.G."/>
            <person name="Kirilenko B.M."/>
            <person name="Davalos L.M."/>
            <person name="Corthals A.P."/>
            <person name="Power M.L."/>
            <person name="Jones G."/>
            <person name="Ransome R.D."/>
            <person name="Dechmann D.K.N."/>
            <person name="Locatelli A.G."/>
            <person name="Puechmaille S.J."/>
            <person name="Fedrigo O."/>
            <person name="Jarvis E.D."/>
            <person name="Hiller M."/>
            <person name="Vernes S.C."/>
            <person name="Myers E.W."/>
            <person name="Teeling E.C."/>
        </authorList>
    </citation>
    <scope>NUCLEOTIDE SEQUENCE [LARGE SCALE GENOMIC DNA]</scope>
    <source>
        <strain evidence="2">Bat1K_MPI-CBG_1</strain>
    </source>
</reference>
<sequence length="138" mass="14592">MNGLHCQSGGLGFMARRTAITMLGPRSVPVCAGHSARPRRSLVSPPSVVSRDRGVCCPESRSHWGAAQGLEPRLSAFGAHTVSCDHSVPSLPGDFEQTPPPRGPLLPHMSEKNWLRPLPSLTMQGLDPGDGRGQVAPG</sequence>
<dbReference type="AlphaFoldDB" id="A0A834ECN9"/>
<evidence type="ECO:0000313" key="3">
    <source>
        <dbReference type="Proteomes" id="UP000664940"/>
    </source>
</evidence>
<protein>
    <submittedName>
        <fullName evidence="2">Uncharacterized protein</fullName>
    </submittedName>
</protein>
<accession>A0A834ECN9</accession>
<feature type="region of interest" description="Disordered" evidence="1">
    <location>
        <begin position="88"/>
        <end position="111"/>
    </location>
</feature>
<dbReference type="Proteomes" id="UP000664940">
    <property type="component" value="Unassembled WGS sequence"/>
</dbReference>